<dbReference type="Pfam" id="PF01774">
    <property type="entry name" value="UreD"/>
    <property type="match status" value="1"/>
</dbReference>
<dbReference type="AlphaFoldDB" id="A0A075G6Y7"/>
<dbReference type="InterPro" id="IPR002669">
    <property type="entry name" value="UreD"/>
</dbReference>
<keyword evidence="3" id="KW-0963">Cytoplasm</keyword>
<comment type="subunit">
    <text evidence="3">UreD, UreF and UreG form a complex that acts as a GTP-hydrolysis-dependent molecular chaperone, activating the urease apoprotein by helping to assemble the nickel containing metallocenter of UreC. The UreE protein probably delivers the nickel.</text>
</comment>
<dbReference type="PANTHER" id="PTHR33643">
    <property type="entry name" value="UREASE ACCESSORY PROTEIN D"/>
    <property type="match status" value="1"/>
</dbReference>
<keyword evidence="3" id="KW-0996">Nickel insertion</keyword>
<accession>A0A075G6Y7</accession>
<protein>
    <recommendedName>
        <fullName evidence="3">Urease accessory protein UreD</fullName>
    </recommendedName>
</protein>
<reference evidence="4" key="1">
    <citation type="journal article" date="2014" name="Genome Biol. Evol.">
        <title>Pangenome evidence for extensive interdomain horizontal transfer affecting lineage core and shell genes in uncultured planktonic thaumarchaeota and euryarchaeota.</title>
        <authorList>
            <person name="Deschamps P."/>
            <person name="Zivanovic Y."/>
            <person name="Moreira D."/>
            <person name="Rodriguez-Valera F."/>
            <person name="Lopez-Garcia P."/>
        </authorList>
    </citation>
    <scope>NUCLEOTIDE SEQUENCE</scope>
</reference>
<keyword evidence="2 3" id="KW-0143">Chaperone</keyword>
<evidence type="ECO:0000313" key="4">
    <source>
        <dbReference type="EMBL" id="AIE99770.1"/>
    </source>
</evidence>
<dbReference type="EMBL" id="KF900572">
    <property type="protein sequence ID" value="AIE99770.1"/>
    <property type="molecule type" value="Genomic_DNA"/>
</dbReference>
<comment type="subcellular location">
    <subcellularLocation>
        <location evidence="3">Cytoplasm</location>
    </subcellularLocation>
</comment>
<evidence type="ECO:0000256" key="3">
    <source>
        <dbReference type="HAMAP-Rule" id="MF_01384"/>
    </source>
</evidence>
<sequence>MTDLKFCEPEDIPSEFLKYEGKISQLEVGKTGKVGLLKIKMENNSKNEKTVITEQYSQVPLYTQKALYYDESLPKMAHLFIMSPSGGVLQGDRYRMDISLTNKAISHITTQGATRIYKMNSNYATQLININVDKDCYLEFIPDQIIPYKNSRYYQKVLLNVDPKASLIYSEIIVPGRVAMGELFSYDMCYLRTIGSDTKHEIKFIDNSVLDPKNQKMNTFGIFGNHTVVGSVYILTPKKFVNILNQKINTMLKNNAEIYGGSSILPNDHGLLIRLLCNSSEIAKTEIYNIVRIARKEILGVSFTEIRKT</sequence>
<comment type="function">
    <text evidence="3">Required for maturation of urease via the functional incorporation of the urease nickel metallocenter.</text>
</comment>
<evidence type="ECO:0000256" key="2">
    <source>
        <dbReference type="ARBA" id="ARBA00023186"/>
    </source>
</evidence>
<dbReference type="PANTHER" id="PTHR33643:SF1">
    <property type="entry name" value="UREASE ACCESSORY PROTEIN D"/>
    <property type="match status" value="1"/>
</dbReference>
<dbReference type="GO" id="GO:0005737">
    <property type="term" value="C:cytoplasm"/>
    <property type="evidence" value="ECO:0007669"/>
    <property type="project" value="UniProtKB-SubCell"/>
</dbReference>
<comment type="similarity">
    <text evidence="1 3">Belongs to the UreD family.</text>
</comment>
<dbReference type="HAMAP" id="MF_01384">
    <property type="entry name" value="UreD"/>
    <property type="match status" value="1"/>
</dbReference>
<name>A0A075G6Y7_9ARCH</name>
<proteinExistence type="inferred from homology"/>
<dbReference type="GO" id="GO:0016151">
    <property type="term" value="F:nickel cation binding"/>
    <property type="evidence" value="ECO:0007669"/>
    <property type="project" value="UniProtKB-UniRule"/>
</dbReference>
<gene>
    <name evidence="3 4" type="primary">ureD</name>
    <name evidence="4" type="synonym">ureH</name>
</gene>
<organism evidence="4">
    <name type="scientific">uncultured marine thaumarchaeote KM3_11_C04</name>
    <dbReference type="NCBI Taxonomy" id="1455990"/>
    <lineage>
        <taxon>Archaea</taxon>
        <taxon>Nitrososphaerota</taxon>
        <taxon>environmental samples</taxon>
    </lineage>
</organism>
<evidence type="ECO:0000256" key="1">
    <source>
        <dbReference type="ARBA" id="ARBA00007177"/>
    </source>
</evidence>